<dbReference type="SUPFAM" id="SSF111418">
    <property type="entry name" value="Hormone receptor domain"/>
    <property type="match status" value="1"/>
</dbReference>
<evidence type="ECO:0000256" key="3">
    <source>
        <dbReference type="SAM" id="SignalP"/>
    </source>
</evidence>
<dbReference type="Proteomes" id="UP000827986">
    <property type="component" value="Unassembled WGS sequence"/>
</dbReference>
<dbReference type="Gene3D" id="4.10.1240.10">
    <property type="entry name" value="GPCR, family 2, extracellular hormone receptor domain"/>
    <property type="match status" value="1"/>
</dbReference>
<dbReference type="GO" id="GO:0004930">
    <property type="term" value="F:G protein-coupled receptor activity"/>
    <property type="evidence" value="ECO:0007669"/>
    <property type="project" value="InterPro"/>
</dbReference>
<protein>
    <recommendedName>
        <fullName evidence="4">G-protein coupled receptors family 2 profile 1 domain-containing protein</fullName>
    </recommendedName>
</protein>
<feature type="non-terminal residue" evidence="5">
    <location>
        <position position="1"/>
    </location>
</feature>
<accession>A0A9D4AV94</accession>
<feature type="region of interest" description="Disordered" evidence="2">
    <location>
        <begin position="1"/>
        <end position="21"/>
    </location>
</feature>
<evidence type="ECO:0000259" key="4">
    <source>
        <dbReference type="PROSITE" id="PS50227"/>
    </source>
</evidence>
<dbReference type="PRINTS" id="PR01279">
    <property type="entry name" value="CRFRECEPTOR"/>
</dbReference>
<feature type="domain" description="G-protein coupled receptors family 2 profile 1" evidence="4">
    <location>
        <begin position="39"/>
        <end position="116"/>
    </location>
</feature>
<feature type="chain" id="PRO_5039284165" description="G-protein coupled receptors family 2 profile 1 domain-containing protein" evidence="3">
    <location>
        <begin position="40"/>
        <end position="162"/>
    </location>
</feature>
<name>A0A9D4AV94_9SAUR</name>
<gene>
    <name evidence="5" type="ORF">KIL84_011344</name>
</gene>
<keyword evidence="6" id="KW-1185">Reference proteome</keyword>
<dbReference type="InterPro" id="IPR036445">
    <property type="entry name" value="GPCR_2_extracell_dom_sf"/>
</dbReference>
<sequence length="162" mass="17790">MRLPWGRPGTRRPMGGPAPQRRAPAAAATALLLLPLVLHCESSVSLPLSVLLERYCEALSALYNVTGPYCNATTDQIGTCWPRATAGELVERPCPEFLNGIKYNTTRFRVQQTPEDTIVEILRDMAKIDSSLLASWQKKINGLNTFLIPCISFVLMGSAMAK</sequence>
<evidence type="ECO:0000313" key="6">
    <source>
        <dbReference type="Proteomes" id="UP000827986"/>
    </source>
</evidence>
<evidence type="ECO:0000256" key="2">
    <source>
        <dbReference type="SAM" id="MobiDB-lite"/>
    </source>
</evidence>
<comment type="caution">
    <text evidence="5">The sequence shown here is derived from an EMBL/GenBank/DDBJ whole genome shotgun (WGS) entry which is preliminary data.</text>
</comment>
<proteinExistence type="predicted"/>
<dbReference type="GO" id="GO:0016020">
    <property type="term" value="C:membrane"/>
    <property type="evidence" value="ECO:0007669"/>
    <property type="project" value="InterPro"/>
</dbReference>
<dbReference type="AlphaFoldDB" id="A0A9D4AV94"/>
<evidence type="ECO:0000313" key="5">
    <source>
        <dbReference type="EMBL" id="KAH1177642.1"/>
    </source>
</evidence>
<reference evidence="5" key="1">
    <citation type="submission" date="2021-09" db="EMBL/GenBank/DDBJ databases">
        <title>The genome of Mauremys mutica provides insights into the evolution of semi-aquatic lifestyle.</title>
        <authorList>
            <person name="Gong S."/>
            <person name="Gao Y."/>
        </authorList>
    </citation>
    <scope>NUCLEOTIDE SEQUENCE</scope>
    <source>
        <strain evidence="5">MM-2020</strain>
        <tissue evidence="5">Muscle</tissue>
    </source>
</reference>
<evidence type="ECO:0000256" key="1">
    <source>
        <dbReference type="ARBA" id="ARBA00022729"/>
    </source>
</evidence>
<dbReference type="Pfam" id="PF02793">
    <property type="entry name" value="HRM"/>
    <property type="match status" value="1"/>
</dbReference>
<organism evidence="5 6">
    <name type="scientific">Mauremys mutica</name>
    <name type="common">yellowpond turtle</name>
    <dbReference type="NCBI Taxonomy" id="74926"/>
    <lineage>
        <taxon>Eukaryota</taxon>
        <taxon>Metazoa</taxon>
        <taxon>Chordata</taxon>
        <taxon>Craniata</taxon>
        <taxon>Vertebrata</taxon>
        <taxon>Euteleostomi</taxon>
        <taxon>Archelosauria</taxon>
        <taxon>Testudinata</taxon>
        <taxon>Testudines</taxon>
        <taxon>Cryptodira</taxon>
        <taxon>Durocryptodira</taxon>
        <taxon>Testudinoidea</taxon>
        <taxon>Geoemydidae</taxon>
        <taxon>Geoemydinae</taxon>
        <taxon>Mauremys</taxon>
    </lineage>
</organism>
<dbReference type="SMART" id="SM00008">
    <property type="entry name" value="HormR"/>
    <property type="match status" value="1"/>
</dbReference>
<keyword evidence="1 3" id="KW-0732">Signal</keyword>
<dbReference type="PROSITE" id="PS50227">
    <property type="entry name" value="G_PROTEIN_RECEP_F2_3"/>
    <property type="match status" value="1"/>
</dbReference>
<dbReference type="InterPro" id="IPR003051">
    <property type="entry name" value="GPCR_2_CRF_rcpt"/>
</dbReference>
<dbReference type="InterPro" id="IPR001879">
    <property type="entry name" value="GPCR_2_extracellular_dom"/>
</dbReference>
<dbReference type="EMBL" id="JAHDVG010000474">
    <property type="protein sequence ID" value="KAH1177642.1"/>
    <property type="molecule type" value="Genomic_DNA"/>
</dbReference>
<feature type="signal peptide" evidence="3">
    <location>
        <begin position="1"/>
        <end position="39"/>
    </location>
</feature>